<dbReference type="RefSeq" id="WP_285630191.1">
    <property type="nucleotide sequence ID" value="NZ_BAAAUK010000001.1"/>
</dbReference>
<organism evidence="3 4">
    <name type="scientific">Microbacterium arabinogalactanolyticum</name>
    <dbReference type="NCBI Taxonomy" id="69365"/>
    <lineage>
        <taxon>Bacteria</taxon>
        <taxon>Bacillati</taxon>
        <taxon>Actinomycetota</taxon>
        <taxon>Actinomycetes</taxon>
        <taxon>Micrococcales</taxon>
        <taxon>Microbacteriaceae</taxon>
        <taxon>Microbacterium</taxon>
    </lineage>
</organism>
<feature type="region of interest" description="Disordered" evidence="1">
    <location>
        <begin position="146"/>
        <end position="176"/>
    </location>
</feature>
<gene>
    <name evidence="3" type="ORF">MIAR_02510</name>
</gene>
<dbReference type="Proteomes" id="UP001165068">
    <property type="component" value="Unassembled WGS sequence"/>
</dbReference>
<accession>A0ABQ5NDC5</accession>
<keyword evidence="2" id="KW-0472">Membrane</keyword>
<reference evidence="3" key="1">
    <citation type="submission" date="2022-08" db="EMBL/GenBank/DDBJ databases">
        <title>Draft genome sequence of Microbacterium arabinogalactanolyticum JCM 9171.</title>
        <authorList>
            <person name="Fujita K."/>
            <person name="Ishiwata A."/>
            <person name="Fushinobu S."/>
        </authorList>
    </citation>
    <scope>NUCLEOTIDE SEQUENCE</scope>
    <source>
        <strain evidence="3">JCM 9171</strain>
    </source>
</reference>
<dbReference type="EMBL" id="BRZC01000002">
    <property type="protein sequence ID" value="GLC83663.1"/>
    <property type="molecule type" value="Genomic_DNA"/>
</dbReference>
<evidence type="ECO:0000313" key="3">
    <source>
        <dbReference type="EMBL" id="GLC83663.1"/>
    </source>
</evidence>
<sequence length="176" mass="19277">MRWLHALLMAAGVGFLAGIGLAVLRVQVEFVWGWSVLVAAVVLLIGLRLPDDPRVDAPRLPDPPDYIGSDVSRLAWAINMHTDTANEAVTRRLRATLRRRLRQQGVDVDDPRQASAVDRMLGDGLWGRLNGRRTTVADVRAALAAAERLGGDRGDDAARRDAAQDPERPSQRESTS</sequence>
<feature type="transmembrane region" description="Helical" evidence="2">
    <location>
        <begin position="32"/>
        <end position="49"/>
    </location>
</feature>
<name>A0ABQ5NDC5_9MICO</name>
<feature type="compositionally biased region" description="Basic and acidic residues" evidence="1">
    <location>
        <begin position="149"/>
        <end position="176"/>
    </location>
</feature>
<comment type="caution">
    <text evidence="3">The sequence shown here is derived from an EMBL/GenBank/DDBJ whole genome shotgun (WGS) entry which is preliminary data.</text>
</comment>
<keyword evidence="4" id="KW-1185">Reference proteome</keyword>
<evidence type="ECO:0000256" key="1">
    <source>
        <dbReference type="SAM" id="MobiDB-lite"/>
    </source>
</evidence>
<keyword evidence="2" id="KW-0812">Transmembrane</keyword>
<evidence type="ECO:0000256" key="2">
    <source>
        <dbReference type="SAM" id="Phobius"/>
    </source>
</evidence>
<protein>
    <submittedName>
        <fullName evidence="3">Uncharacterized protein</fullName>
    </submittedName>
</protein>
<keyword evidence="2" id="KW-1133">Transmembrane helix</keyword>
<proteinExistence type="predicted"/>
<evidence type="ECO:0000313" key="4">
    <source>
        <dbReference type="Proteomes" id="UP001165068"/>
    </source>
</evidence>